<dbReference type="GO" id="GO:0009617">
    <property type="term" value="P:response to bacterium"/>
    <property type="evidence" value="ECO:0007669"/>
    <property type="project" value="TreeGrafter"/>
</dbReference>
<dbReference type="SMART" id="SM00406">
    <property type="entry name" value="IGv"/>
    <property type="match status" value="1"/>
</dbReference>
<name>A0A7J7FC53_DICBM</name>
<dbReference type="InterPro" id="IPR036179">
    <property type="entry name" value="Ig-like_dom_sf"/>
</dbReference>
<dbReference type="Pfam" id="PF07686">
    <property type="entry name" value="V-set"/>
    <property type="match status" value="1"/>
</dbReference>
<comment type="subcellular location">
    <subcellularLocation>
        <location evidence="1">Cell membrane</location>
    </subcellularLocation>
</comment>
<dbReference type="PROSITE" id="PS50835">
    <property type="entry name" value="IG_LIKE"/>
    <property type="match status" value="1"/>
</dbReference>
<dbReference type="InterPro" id="IPR013783">
    <property type="entry name" value="Ig-like_fold"/>
</dbReference>
<keyword evidence="2" id="KW-1003">Cell membrane</keyword>
<protein>
    <recommendedName>
        <fullName evidence="8">Ig-like domain-containing protein</fullName>
    </recommendedName>
</protein>
<dbReference type="SMART" id="SM00409">
    <property type="entry name" value="IG"/>
    <property type="match status" value="1"/>
</dbReference>
<dbReference type="EMBL" id="JACDTQ010000812">
    <property type="protein sequence ID" value="KAF5925643.1"/>
    <property type="molecule type" value="Genomic_DNA"/>
</dbReference>
<reference evidence="9 10" key="1">
    <citation type="journal article" date="2020" name="Mol. Biol. Evol.">
        <title>Interspecific Gene Flow and the Evolution of Specialization in Black and White Rhinoceros.</title>
        <authorList>
            <person name="Moodley Y."/>
            <person name="Westbury M.V."/>
            <person name="Russo I.M."/>
            <person name="Gopalakrishnan S."/>
            <person name="Rakotoarivelo A."/>
            <person name="Olsen R.A."/>
            <person name="Prost S."/>
            <person name="Tunstall T."/>
            <person name="Ryder O.A."/>
            <person name="Dalen L."/>
            <person name="Bruford M.W."/>
        </authorList>
    </citation>
    <scope>NUCLEOTIDE SEQUENCE [LARGE SCALE GENOMIC DNA]</scope>
    <source>
        <strain evidence="9">SBR-YM</strain>
        <tissue evidence="9">Skin</tissue>
    </source>
</reference>
<evidence type="ECO:0000256" key="6">
    <source>
        <dbReference type="ARBA" id="ARBA00023157"/>
    </source>
</evidence>
<evidence type="ECO:0000256" key="2">
    <source>
        <dbReference type="ARBA" id="ARBA00022475"/>
    </source>
</evidence>
<dbReference type="PANTHER" id="PTHR19433:SF111">
    <property type="entry name" value="T CELL RECEPTOR ALPHA VARIABLE 4"/>
    <property type="match status" value="1"/>
</dbReference>
<evidence type="ECO:0000256" key="7">
    <source>
        <dbReference type="ARBA" id="ARBA00023180"/>
    </source>
</evidence>
<evidence type="ECO:0000256" key="4">
    <source>
        <dbReference type="ARBA" id="ARBA00022859"/>
    </source>
</evidence>
<accession>A0A7J7FC53</accession>
<dbReference type="GO" id="GO:0002376">
    <property type="term" value="P:immune system process"/>
    <property type="evidence" value="ECO:0007669"/>
    <property type="project" value="UniProtKB-KW"/>
</dbReference>
<proteinExistence type="predicted"/>
<keyword evidence="4" id="KW-0391">Immunity</keyword>
<evidence type="ECO:0000256" key="5">
    <source>
        <dbReference type="ARBA" id="ARBA00023136"/>
    </source>
</evidence>
<dbReference type="InterPro" id="IPR052051">
    <property type="entry name" value="TCR_complex_component"/>
</dbReference>
<sequence length="124" mass="13910">TLSLAKTTQLAFIDTYEGQEVNIPCNHSNIATDEYIFWYRQFPSKGPQFFIQGFKKNVTNEVASLSIPADRKSSTLSLPQAALRDSAVYYCIQQLSNIFVLIVLMLNFDLPAAPYPKLSLGQLT</sequence>
<keyword evidence="3" id="KW-0732">Signal</keyword>
<keyword evidence="5" id="KW-0472">Membrane</keyword>
<keyword evidence="7" id="KW-0325">Glycoprotein</keyword>
<evidence type="ECO:0000256" key="3">
    <source>
        <dbReference type="ARBA" id="ARBA00022729"/>
    </source>
</evidence>
<evidence type="ECO:0000313" key="9">
    <source>
        <dbReference type="EMBL" id="KAF5925643.1"/>
    </source>
</evidence>
<dbReference type="InterPro" id="IPR013106">
    <property type="entry name" value="Ig_V-set"/>
</dbReference>
<feature type="non-terminal residue" evidence="9">
    <location>
        <position position="1"/>
    </location>
</feature>
<dbReference type="InterPro" id="IPR007110">
    <property type="entry name" value="Ig-like_dom"/>
</dbReference>
<keyword evidence="6" id="KW-1015">Disulfide bond</keyword>
<feature type="domain" description="Ig-like" evidence="8">
    <location>
        <begin position="17"/>
        <end position="91"/>
    </location>
</feature>
<dbReference type="Gene3D" id="2.60.40.10">
    <property type="entry name" value="Immunoglobulins"/>
    <property type="match status" value="1"/>
</dbReference>
<organism evidence="9 10">
    <name type="scientific">Diceros bicornis minor</name>
    <name type="common">South-central black rhinoceros</name>
    <dbReference type="NCBI Taxonomy" id="77932"/>
    <lineage>
        <taxon>Eukaryota</taxon>
        <taxon>Metazoa</taxon>
        <taxon>Chordata</taxon>
        <taxon>Craniata</taxon>
        <taxon>Vertebrata</taxon>
        <taxon>Euteleostomi</taxon>
        <taxon>Mammalia</taxon>
        <taxon>Eutheria</taxon>
        <taxon>Laurasiatheria</taxon>
        <taxon>Perissodactyla</taxon>
        <taxon>Rhinocerotidae</taxon>
        <taxon>Diceros</taxon>
    </lineage>
</organism>
<dbReference type="GO" id="GO:0005886">
    <property type="term" value="C:plasma membrane"/>
    <property type="evidence" value="ECO:0007669"/>
    <property type="project" value="UniProtKB-SubCell"/>
</dbReference>
<comment type="caution">
    <text evidence="9">The sequence shown here is derived from an EMBL/GenBank/DDBJ whole genome shotgun (WGS) entry which is preliminary data.</text>
</comment>
<dbReference type="InterPro" id="IPR003599">
    <property type="entry name" value="Ig_sub"/>
</dbReference>
<dbReference type="Proteomes" id="UP000551758">
    <property type="component" value="Unassembled WGS sequence"/>
</dbReference>
<keyword evidence="10" id="KW-1185">Reference proteome</keyword>
<dbReference type="SUPFAM" id="SSF48726">
    <property type="entry name" value="Immunoglobulin"/>
    <property type="match status" value="1"/>
</dbReference>
<dbReference type="PANTHER" id="PTHR19433">
    <property type="entry name" value="T-CELL RECEPTOR ALPHA CHAIN V REGION-RELATED"/>
    <property type="match status" value="1"/>
</dbReference>
<gene>
    <name evidence="9" type="ORF">HPG69_002092</name>
</gene>
<evidence type="ECO:0000256" key="1">
    <source>
        <dbReference type="ARBA" id="ARBA00004236"/>
    </source>
</evidence>
<evidence type="ECO:0000259" key="8">
    <source>
        <dbReference type="PROSITE" id="PS50835"/>
    </source>
</evidence>
<dbReference type="AlphaFoldDB" id="A0A7J7FC53"/>
<evidence type="ECO:0000313" key="10">
    <source>
        <dbReference type="Proteomes" id="UP000551758"/>
    </source>
</evidence>